<name>A0ABS8AKY6_9BACT</name>
<proteinExistence type="predicted"/>
<keyword evidence="2" id="KW-0963">Cytoplasm</keyword>
<comment type="caution">
    <text evidence="3">The sequence shown here is derived from an EMBL/GenBank/DDBJ whole genome shotgun (WGS) entry which is preliminary data.</text>
</comment>
<protein>
    <submittedName>
        <fullName evidence="3">Uncharacterized protein</fullName>
    </submittedName>
</protein>
<accession>A0ABS8AKY6</accession>
<dbReference type="InterPro" id="IPR041408">
    <property type="entry name" value="Hcp_Tssd"/>
</dbReference>
<comment type="subcellular location">
    <subcellularLocation>
        <location evidence="1">Cytoplasm</location>
    </subcellularLocation>
</comment>
<dbReference type="RefSeq" id="WP_226171548.1">
    <property type="nucleotide sequence ID" value="NZ_JAJADR010000001.1"/>
</dbReference>
<dbReference type="PANTHER" id="PTHR31250">
    <property type="entry name" value="IQ DOMAIN-CONTAINING PROTEIN IQM3"/>
    <property type="match status" value="1"/>
</dbReference>
<sequence>MPILHAEIQVGGRQVPFVAGSFSFWQITDYVGRPSTDVRLGLIELTLTGEAAAWGFWETWMLDPHRRQSGRLIFFESEDQKAKTVIFYDAFCVHFQCRFDARGEDGHSSFEVELNLSAAAKEVQGQFTEAHSVIPWAADEATRYRALTKPPEYRPSAGLAASAAPLAAAAAAAVPNLPAAPAAAAPAVVSYLTKKMEPHYEGEETGAVWGTKVQYLSAEERKPYALTVGQDGLLRNAQNQLFDTTTAETATDTGKSIFVMDDTGAIYASMLQVRGQFHHSSFLAGAPVAAAGELVVKQGVVKQVSNGSGHYQPEQSFTHQFVEQLWRSGAKDTDKINVVDFEH</sequence>
<dbReference type="Pfam" id="PF17642">
    <property type="entry name" value="TssD"/>
    <property type="match status" value="1"/>
</dbReference>
<reference evidence="3" key="1">
    <citation type="submission" date="2021-10" db="EMBL/GenBank/DDBJ databases">
        <authorList>
            <person name="Dean J.D."/>
            <person name="Kim M.K."/>
            <person name="Newey C.N."/>
            <person name="Stoker T.S."/>
            <person name="Thompson D.W."/>
            <person name="Grose J.H."/>
        </authorList>
    </citation>
    <scope>NUCLEOTIDE SEQUENCE</scope>
    <source>
        <strain evidence="3">BT178</strain>
    </source>
</reference>
<organism evidence="3 4">
    <name type="scientific">Hymenobacter lucidus</name>
    <dbReference type="NCBI Taxonomy" id="2880930"/>
    <lineage>
        <taxon>Bacteria</taxon>
        <taxon>Pseudomonadati</taxon>
        <taxon>Bacteroidota</taxon>
        <taxon>Cytophagia</taxon>
        <taxon>Cytophagales</taxon>
        <taxon>Hymenobacteraceae</taxon>
        <taxon>Hymenobacter</taxon>
    </lineage>
</organism>
<evidence type="ECO:0000313" key="4">
    <source>
        <dbReference type="Proteomes" id="UP001165296"/>
    </source>
</evidence>
<dbReference type="PANTHER" id="PTHR31250:SF27">
    <property type="entry name" value="IQ DOMAIN-CONTAINING PROTEIN IQM5"/>
    <property type="match status" value="1"/>
</dbReference>
<evidence type="ECO:0000313" key="3">
    <source>
        <dbReference type="EMBL" id="MCB2406865.1"/>
    </source>
</evidence>
<gene>
    <name evidence="3" type="ORF">LGH74_02645</name>
</gene>
<keyword evidence="4" id="KW-1185">Reference proteome</keyword>
<evidence type="ECO:0000256" key="2">
    <source>
        <dbReference type="ARBA" id="ARBA00022490"/>
    </source>
</evidence>
<dbReference type="Proteomes" id="UP001165296">
    <property type="component" value="Unassembled WGS sequence"/>
</dbReference>
<dbReference type="InterPro" id="IPR044159">
    <property type="entry name" value="IQM"/>
</dbReference>
<evidence type="ECO:0000256" key="1">
    <source>
        <dbReference type="ARBA" id="ARBA00004496"/>
    </source>
</evidence>
<dbReference type="EMBL" id="JAJADR010000001">
    <property type="protein sequence ID" value="MCB2406865.1"/>
    <property type="molecule type" value="Genomic_DNA"/>
</dbReference>